<protein>
    <submittedName>
        <fullName evidence="1">Uncharacterized protein</fullName>
    </submittedName>
</protein>
<dbReference type="EMBL" id="CADEAL010000232">
    <property type="protein sequence ID" value="CAB1416920.1"/>
    <property type="molecule type" value="Genomic_DNA"/>
</dbReference>
<sequence>MQVVQCESSPGPAVLTQRNIQGPLQLVIRSDQRRSSPDQFSRSVSEYHIQRWETGDSFRLCWKRSTPTPLSSGRSG</sequence>
<accession>A0A9N7TPY0</accession>
<gene>
    <name evidence="1" type="ORF">PLEPLA_LOCUS4713</name>
</gene>
<evidence type="ECO:0000313" key="2">
    <source>
        <dbReference type="Proteomes" id="UP001153269"/>
    </source>
</evidence>
<dbReference type="AlphaFoldDB" id="A0A9N7TPY0"/>
<reference evidence="1" key="1">
    <citation type="submission" date="2020-03" db="EMBL/GenBank/DDBJ databases">
        <authorList>
            <person name="Weist P."/>
        </authorList>
    </citation>
    <scope>NUCLEOTIDE SEQUENCE</scope>
</reference>
<name>A0A9N7TPY0_PLEPL</name>
<comment type="caution">
    <text evidence="1">The sequence shown here is derived from an EMBL/GenBank/DDBJ whole genome shotgun (WGS) entry which is preliminary data.</text>
</comment>
<keyword evidence="2" id="KW-1185">Reference proteome</keyword>
<dbReference type="Proteomes" id="UP001153269">
    <property type="component" value="Unassembled WGS sequence"/>
</dbReference>
<organism evidence="1 2">
    <name type="scientific">Pleuronectes platessa</name>
    <name type="common">European plaice</name>
    <dbReference type="NCBI Taxonomy" id="8262"/>
    <lineage>
        <taxon>Eukaryota</taxon>
        <taxon>Metazoa</taxon>
        <taxon>Chordata</taxon>
        <taxon>Craniata</taxon>
        <taxon>Vertebrata</taxon>
        <taxon>Euteleostomi</taxon>
        <taxon>Actinopterygii</taxon>
        <taxon>Neopterygii</taxon>
        <taxon>Teleostei</taxon>
        <taxon>Neoteleostei</taxon>
        <taxon>Acanthomorphata</taxon>
        <taxon>Carangaria</taxon>
        <taxon>Pleuronectiformes</taxon>
        <taxon>Pleuronectoidei</taxon>
        <taxon>Pleuronectidae</taxon>
        <taxon>Pleuronectes</taxon>
    </lineage>
</organism>
<evidence type="ECO:0000313" key="1">
    <source>
        <dbReference type="EMBL" id="CAB1416920.1"/>
    </source>
</evidence>
<proteinExistence type="predicted"/>